<organism evidence="2 3">
    <name type="scientific">Phialemonium atrogriseum</name>
    <dbReference type="NCBI Taxonomy" id="1093897"/>
    <lineage>
        <taxon>Eukaryota</taxon>
        <taxon>Fungi</taxon>
        <taxon>Dikarya</taxon>
        <taxon>Ascomycota</taxon>
        <taxon>Pezizomycotina</taxon>
        <taxon>Sordariomycetes</taxon>
        <taxon>Sordariomycetidae</taxon>
        <taxon>Cephalothecales</taxon>
        <taxon>Cephalothecaceae</taxon>
        <taxon>Phialemonium</taxon>
    </lineage>
</organism>
<dbReference type="AlphaFoldDB" id="A0AAJ0BV18"/>
<feature type="region of interest" description="Disordered" evidence="1">
    <location>
        <begin position="182"/>
        <end position="211"/>
    </location>
</feature>
<accession>A0AAJ0BV18</accession>
<protein>
    <submittedName>
        <fullName evidence="2">Uncharacterized protein</fullName>
    </submittedName>
</protein>
<feature type="region of interest" description="Disordered" evidence="1">
    <location>
        <begin position="110"/>
        <end position="140"/>
    </location>
</feature>
<dbReference type="Proteomes" id="UP001244011">
    <property type="component" value="Unassembled WGS sequence"/>
</dbReference>
<dbReference type="GeneID" id="85305671"/>
<evidence type="ECO:0000313" key="2">
    <source>
        <dbReference type="EMBL" id="KAK1764830.1"/>
    </source>
</evidence>
<evidence type="ECO:0000313" key="3">
    <source>
        <dbReference type="Proteomes" id="UP001244011"/>
    </source>
</evidence>
<gene>
    <name evidence="2" type="ORF">QBC33DRAFT_185644</name>
</gene>
<name>A0AAJ0BV18_9PEZI</name>
<reference evidence="2" key="1">
    <citation type="submission" date="2023-06" db="EMBL/GenBank/DDBJ databases">
        <title>Genome-scale phylogeny and comparative genomics of the fungal order Sordariales.</title>
        <authorList>
            <consortium name="Lawrence Berkeley National Laboratory"/>
            <person name="Hensen N."/>
            <person name="Bonometti L."/>
            <person name="Westerberg I."/>
            <person name="Brannstrom I.O."/>
            <person name="Guillou S."/>
            <person name="Cros-Aarteil S."/>
            <person name="Calhoun S."/>
            <person name="Haridas S."/>
            <person name="Kuo A."/>
            <person name="Mondo S."/>
            <person name="Pangilinan J."/>
            <person name="Riley R."/>
            <person name="Labutti K."/>
            <person name="Andreopoulos B."/>
            <person name="Lipzen A."/>
            <person name="Chen C."/>
            <person name="Yanf M."/>
            <person name="Daum C."/>
            <person name="Ng V."/>
            <person name="Clum A."/>
            <person name="Steindorff A."/>
            <person name="Ohm R."/>
            <person name="Martin F."/>
            <person name="Silar P."/>
            <person name="Natvig D."/>
            <person name="Lalanne C."/>
            <person name="Gautier V."/>
            <person name="Ament-Velasquez S.L."/>
            <person name="Kruys A."/>
            <person name="Hutchinson M.I."/>
            <person name="Powell A.J."/>
            <person name="Barry K."/>
            <person name="Miller A.N."/>
            <person name="Grigoriev I.V."/>
            <person name="Debuchy R."/>
            <person name="Gladieux P."/>
            <person name="Thoren M.H."/>
            <person name="Johannesson H."/>
        </authorList>
    </citation>
    <scope>NUCLEOTIDE SEQUENCE</scope>
    <source>
        <strain evidence="2">8032-3</strain>
    </source>
</reference>
<sequence length="211" mass="23196">MSCKPKYQNPPSRRNEALGSNPCLRHCPIPCSQFYRSCGTGNRKRRTVQRVQTPRFSIEPTPQTTRRLSPPPKQDFAKNAHPHNSRPPQRSTSTFTSVFATILQTSPYHTSPYTLLTTPSSSPPSGANPRKRRHHRAPVQTPPLACSLASTASSILPSTRLGEAASGFTYLDGCSGRLCGQPKATLPDHKPDTRTPSSPLHFPTRAKLETC</sequence>
<feature type="compositionally biased region" description="Low complexity" evidence="1">
    <location>
        <begin position="110"/>
        <end position="125"/>
    </location>
</feature>
<feature type="region of interest" description="Disordered" evidence="1">
    <location>
        <begin position="1"/>
        <end position="20"/>
    </location>
</feature>
<dbReference type="EMBL" id="MU839018">
    <property type="protein sequence ID" value="KAK1764830.1"/>
    <property type="molecule type" value="Genomic_DNA"/>
</dbReference>
<keyword evidence="3" id="KW-1185">Reference proteome</keyword>
<dbReference type="RefSeq" id="XP_060281043.1">
    <property type="nucleotide sequence ID" value="XM_060422484.1"/>
</dbReference>
<evidence type="ECO:0000256" key="1">
    <source>
        <dbReference type="SAM" id="MobiDB-lite"/>
    </source>
</evidence>
<comment type="caution">
    <text evidence="2">The sequence shown here is derived from an EMBL/GenBank/DDBJ whole genome shotgun (WGS) entry which is preliminary data.</text>
</comment>
<feature type="region of interest" description="Disordered" evidence="1">
    <location>
        <begin position="38"/>
        <end position="93"/>
    </location>
</feature>
<proteinExistence type="predicted"/>
<feature type="compositionally biased region" description="Polar residues" evidence="1">
    <location>
        <begin position="49"/>
        <end position="67"/>
    </location>
</feature>